<evidence type="ECO:0000313" key="2">
    <source>
        <dbReference type="EMBL" id="KAG9245584.1"/>
    </source>
</evidence>
<organism evidence="2 3">
    <name type="scientific">Calycina marina</name>
    <dbReference type="NCBI Taxonomy" id="1763456"/>
    <lineage>
        <taxon>Eukaryota</taxon>
        <taxon>Fungi</taxon>
        <taxon>Dikarya</taxon>
        <taxon>Ascomycota</taxon>
        <taxon>Pezizomycotina</taxon>
        <taxon>Leotiomycetes</taxon>
        <taxon>Helotiales</taxon>
        <taxon>Pezizellaceae</taxon>
        <taxon>Calycina</taxon>
    </lineage>
</organism>
<keyword evidence="3" id="KW-1185">Reference proteome</keyword>
<name>A0A9P7Z4S2_9HELO</name>
<feature type="compositionally biased region" description="Basic and acidic residues" evidence="1">
    <location>
        <begin position="98"/>
        <end position="113"/>
    </location>
</feature>
<sequence>MPRWNCAGPFFEGDAHRWLRRVDRDFQDDKTCTQAESLVLLAIELLCNGKAGDFIETSTTLQELLSKARTGTATTDDLNYFVHVFESRFPSMATSSTTDEKAVLQSEDTKNETEPTSDTLQTPADRKKAIANANVSSVGTAKASIEEGQSATKKYDLETPARLGEGFSTTTSKQTTAEEKMALNKYFEETTAKFIATIKGPISALSCL</sequence>
<accession>A0A9P7Z4S2</accession>
<dbReference type="EMBL" id="MU253839">
    <property type="protein sequence ID" value="KAG9245584.1"/>
    <property type="molecule type" value="Genomic_DNA"/>
</dbReference>
<dbReference type="AlphaFoldDB" id="A0A9P7Z4S2"/>
<gene>
    <name evidence="2" type="ORF">BJ878DRAFT_500728</name>
</gene>
<evidence type="ECO:0000256" key="1">
    <source>
        <dbReference type="SAM" id="MobiDB-lite"/>
    </source>
</evidence>
<evidence type="ECO:0000313" key="3">
    <source>
        <dbReference type="Proteomes" id="UP000887226"/>
    </source>
</evidence>
<feature type="region of interest" description="Disordered" evidence="1">
    <location>
        <begin position="96"/>
        <end position="126"/>
    </location>
</feature>
<protein>
    <submittedName>
        <fullName evidence="2">Uncharacterized protein</fullName>
    </submittedName>
</protein>
<dbReference type="Proteomes" id="UP000887226">
    <property type="component" value="Unassembled WGS sequence"/>
</dbReference>
<proteinExistence type="predicted"/>
<comment type="caution">
    <text evidence="2">The sequence shown here is derived from an EMBL/GenBank/DDBJ whole genome shotgun (WGS) entry which is preliminary data.</text>
</comment>
<reference evidence="2" key="1">
    <citation type="journal article" date="2021" name="IMA Fungus">
        <title>Genomic characterization of three marine fungi, including Emericellopsis atlantica sp. nov. with signatures of a generalist lifestyle and marine biomass degradation.</title>
        <authorList>
            <person name="Hagestad O.C."/>
            <person name="Hou L."/>
            <person name="Andersen J.H."/>
            <person name="Hansen E.H."/>
            <person name="Altermark B."/>
            <person name="Li C."/>
            <person name="Kuhnert E."/>
            <person name="Cox R.J."/>
            <person name="Crous P.W."/>
            <person name="Spatafora J.W."/>
            <person name="Lail K."/>
            <person name="Amirebrahimi M."/>
            <person name="Lipzen A."/>
            <person name="Pangilinan J."/>
            <person name="Andreopoulos W."/>
            <person name="Hayes R.D."/>
            <person name="Ng V."/>
            <person name="Grigoriev I.V."/>
            <person name="Jackson S.A."/>
            <person name="Sutton T.D.S."/>
            <person name="Dobson A.D.W."/>
            <person name="Rama T."/>
        </authorList>
    </citation>
    <scope>NUCLEOTIDE SEQUENCE</scope>
    <source>
        <strain evidence="2">TRa3180A</strain>
    </source>
</reference>